<keyword evidence="7" id="KW-0539">Nucleus</keyword>
<keyword evidence="6" id="KW-0175">Coiled coil</keyword>
<reference evidence="12" key="2">
    <citation type="journal article" date="2023" name="Microbiol Resour">
        <title>Decontamination and Annotation of the Draft Genome Sequence of the Oomycete Lagenidium giganteum ARSEF 373.</title>
        <authorList>
            <person name="Morgan W.R."/>
            <person name="Tartar A."/>
        </authorList>
    </citation>
    <scope>NUCLEOTIDE SEQUENCE</scope>
    <source>
        <strain evidence="12">ARSEF 373</strain>
    </source>
</reference>
<dbReference type="FunFam" id="3.30.1490.490:FF:000001">
    <property type="entry name" value="cell growth-regulating nucleolar protein-like"/>
    <property type="match status" value="1"/>
</dbReference>
<keyword evidence="3" id="KW-0677">Repeat</keyword>
<keyword evidence="2" id="KW-0479">Metal-binding</keyword>
<dbReference type="Gene3D" id="1.10.10.2100">
    <property type="match status" value="1"/>
</dbReference>
<sequence length="263" mass="29302">MVFFVCEGCNESLKKNKVDQHASRCRNCWAVSCVDCSVVFEGNDYAAHTTCMSEAQKYEKSLYKEKNHGNGAKKASPQERWMEVVQTAKAPGDAKLQNVLDRVAGYDNVPRKKNKFVNFMKNSIGMADANTVEKVWAVFDKEFQASQPEATPAATNGNNSDAAADSKKRTEREDGDAESDAKKQKTSKEGGAEKPVKWAKLIKAALKDAANKELDMTTLRDQIVQSVLDKKLSTKHEKELKKEFKAALEQSDKFQVVEVVRLA</sequence>
<evidence type="ECO:0000256" key="1">
    <source>
        <dbReference type="ARBA" id="ARBA00004123"/>
    </source>
</evidence>
<dbReference type="GO" id="GO:0006364">
    <property type="term" value="P:rRNA processing"/>
    <property type="evidence" value="ECO:0007669"/>
    <property type="project" value="TreeGrafter"/>
</dbReference>
<dbReference type="PANTHER" id="PTHR13100">
    <property type="entry name" value="CELL GROWTH-REGULATING NUCLEOLAR PROTEIN LYAR"/>
    <property type="match status" value="1"/>
</dbReference>
<evidence type="ECO:0000259" key="11">
    <source>
        <dbReference type="Pfam" id="PF25879"/>
    </source>
</evidence>
<dbReference type="InterPro" id="IPR014898">
    <property type="entry name" value="Znf_C2H2_LYAR"/>
</dbReference>
<evidence type="ECO:0000256" key="6">
    <source>
        <dbReference type="ARBA" id="ARBA00023054"/>
    </source>
</evidence>
<keyword evidence="13" id="KW-1185">Reference proteome</keyword>
<comment type="subcellular location">
    <subcellularLocation>
        <location evidence="1">Nucleus</location>
    </subcellularLocation>
</comment>
<evidence type="ECO:0000256" key="4">
    <source>
        <dbReference type="ARBA" id="ARBA00022771"/>
    </source>
</evidence>
<evidence type="ECO:0000256" key="3">
    <source>
        <dbReference type="ARBA" id="ARBA00022737"/>
    </source>
</evidence>
<dbReference type="Pfam" id="PF25879">
    <property type="entry name" value="WHD_LYAR"/>
    <property type="match status" value="1"/>
</dbReference>
<evidence type="ECO:0000313" key="12">
    <source>
        <dbReference type="EMBL" id="DBA01138.1"/>
    </source>
</evidence>
<dbReference type="AlphaFoldDB" id="A0AAV2Z1C2"/>
<dbReference type="InterPro" id="IPR058719">
    <property type="entry name" value="WHD_LYAR"/>
</dbReference>
<evidence type="ECO:0000256" key="5">
    <source>
        <dbReference type="ARBA" id="ARBA00022833"/>
    </source>
</evidence>
<name>A0AAV2Z1C2_9STRA</name>
<dbReference type="GO" id="GO:0008270">
    <property type="term" value="F:zinc ion binding"/>
    <property type="evidence" value="ECO:0007669"/>
    <property type="project" value="UniProtKB-KW"/>
</dbReference>
<keyword evidence="5" id="KW-0862">Zinc</keyword>
<proteinExistence type="predicted"/>
<dbReference type="Gene3D" id="3.30.1490.490">
    <property type="match status" value="1"/>
</dbReference>
<dbReference type="EMBL" id="DAKRPA010000053">
    <property type="protein sequence ID" value="DBA01138.1"/>
    <property type="molecule type" value="Genomic_DNA"/>
</dbReference>
<feature type="region of interest" description="Disordered" evidence="9">
    <location>
        <begin position="147"/>
        <end position="193"/>
    </location>
</feature>
<dbReference type="GO" id="GO:0003677">
    <property type="term" value="F:DNA binding"/>
    <property type="evidence" value="ECO:0007669"/>
    <property type="project" value="InterPro"/>
</dbReference>
<feature type="domain" description="Cell growth-regulating nucleolar protein-like winged helix" evidence="11">
    <location>
        <begin position="194"/>
        <end position="257"/>
    </location>
</feature>
<feature type="compositionally biased region" description="Polar residues" evidence="9">
    <location>
        <begin position="147"/>
        <end position="161"/>
    </location>
</feature>
<dbReference type="Proteomes" id="UP001146120">
    <property type="component" value="Unassembled WGS sequence"/>
</dbReference>
<evidence type="ECO:0000256" key="8">
    <source>
        <dbReference type="PROSITE-ProRule" id="PRU01145"/>
    </source>
</evidence>
<keyword evidence="4 8" id="KW-0863">Zinc-finger</keyword>
<dbReference type="SUPFAM" id="SSF57667">
    <property type="entry name" value="beta-beta-alpha zinc fingers"/>
    <property type="match status" value="2"/>
</dbReference>
<evidence type="ECO:0000313" key="13">
    <source>
        <dbReference type="Proteomes" id="UP001146120"/>
    </source>
</evidence>
<evidence type="ECO:0000259" key="10">
    <source>
        <dbReference type="Pfam" id="PF08790"/>
    </source>
</evidence>
<evidence type="ECO:0000256" key="7">
    <source>
        <dbReference type="ARBA" id="ARBA00023242"/>
    </source>
</evidence>
<evidence type="ECO:0000256" key="9">
    <source>
        <dbReference type="SAM" id="MobiDB-lite"/>
    </source>
</evidence>
<dbReference type="GO" id="GO:0005730">
    <property type="term" value="C:nucleolus"/>
    <property type="evidence" value="ECO:0007669"/>
    <property type="project" value="TreeGrafter"/>
</dbReference>
<dbReference type="PROSITE" id="PS51804">
    <property type="entry name" value="ZF_C2HC_LYAR"/>
    <property type="match status" value="2"/>
</dbReference>
<feature type="compositionally biased region" description="Basic and acidic residues" evidence="9">
    <location>
        <begin position="179"/>
        <end position="193"/>
    </location>
</feature>
<dbReference type="FunFam" id="1.10.10.2100:FF:000002">
    <property type="entry name" value="cell growth-regulating nucleolar protein-like"/>
    <property type="match status" value="1"/>
</dbReference>
<evidence type="ECO:0008006" key="14">
    <source>
        <dbReference type="Google" id="ProtNLM"/>
    </source>
</evidence>
<evidence type="ECO:0000256" key="2">
    <source>
        <dbReference type="ARBA" id="ARBA00022723"/>
    </source>
</evidence>
<feature type="domain" description="Zinc finger C2H2 LYAR-type" evidence="10">
    <location>
        <begin position="31"/>
        <end position="58"/>
    </location>
</feature>
<accession>A0AAV2Z1C2</accession>
<dbReference type="InterPro" id="IPR036236">
    <property type="entry name" value="Znf_C2H2_sf"/>
</dbReference>
<organism evidence="12 13">
    <name type="scientific">Lagenidium giganteum</name>
    <dbReference type="NCBI Taxonomy" id="4803"/>
    <lineage>
        <taxon>Eukaryota</taxon>
        <taxon>Sar</taxon>
        <taxon>Stramenopiles</taxon>
        <taxon>Oomycota</taxon>
        <taxon>Peronosporomycetes</taxon>
        <taxon>Pythiales</taxon>
        <taxon>Pythiaceae</taxon>
    </lineage>
</organism>
<dbReference type="GO" id="GO:0000122">
    <property type="term" value="P:negative regulation of transcription by RNA polymerase II"/>
    <property type="evidence" value="ECO:0007669"/>
    <property type="project" value="UniProtKB-ARBA"/>
</dbReference>
<comment type="caution">
    <text evidence="12">The sequence shown here is derived from an EMBL/GenBank/DDBJ whole genome shotgun (WGS) entry which is preliminary data.</text>
</comment>
<protein>
    <recommendedName>
        <fullName evidence="14">Zinc finger C2H2 LYAR-type domain-containing protein</fullName>
    </recommendedName>
</protein>
<reference evidence="12" key="1">
    <citation type="submission" date="2022-11" db="EMBL/GenBank/DDBJ databases">
        <authorList>
            <person name="Morgan W.R."/>
            <person name="Tartar A."/>
        </authorList>
    </citation>
    <scope>NUCLEOTIDE SEQUENCE</scope>
    <source>
        <strain evidence="12">ARSEF 373</strain>
    </source>
</reference>
<gene>
    <name evidence="12" type="ORF">N0F65_001766</name>
</gene>
<dbReference type="PANTHER" id="PTHR13100:SF10">
    <property type="entry name" value="CELL GROWTH-REGULATING NUCLEOLAR PROTEIN"/>
    <property type="match status" value="1"/>
</dbReference>
<dbReference type="InterPro" id="IPR039999">
    <property type="entry name" value="LYAR"/>
</dbReference>
<dbReference type="Pfam" id="PF08790">
    <property type="entry name" value="zf-LYAR"/>
    <property type="match status" value="1"/>
</dbReference>